<organism evidence="12 13">
    <name type="scientific">Halocatena salina</name>
    <dbReference type="NCBI Taxonomy" id="2934340"/>
    <lineage>
        <taxon>Archaea</taxon>
        <taxon>Methanobacteriati</taxon>
        <taxon>Methanobacteriota</taxon>
        <taxon>Stenosarchaea group</taxon>
        <taxon>Halobacteria</taxon>
        <taxon>Halobacteriales</taxon>
        <taxon>Natronomonadaceae</taxon>
        <taxon>Halocatena</taxon>
    </lineage>
</organism>
<evidence type="ECO:0000256" key="4">
    <source>
        <dbReference type="ARBA" id="ARBA00022679"/>
    </source>
</evidence>
<feature type="region of interest" description="Disordered" evidence="10">
    <location>
        <begin position="22"/>
        <end position="42"/>
    </location>
</feature>
<keyword evidence="6" id="KW-0677">Repeat</keyword>
<evidence type="ECO:0000256" key="6">
    <source>
        <dbReference type="ARBA" id="ARBA00022737"/>
    </source>
</evidence>
<keyword evidence="4" id="KW-0808">Transferase</keyword>
<sequence>MSRRLLLKVAGSAGFTAIGQANAHPFRRTDDANPATDPESPSKTAAIEWLTGALWRQTGLSTEFPGQVVFPKYSHIALKAIQAIDSRIALEDGPARAAARLQDQSSGGFFRQHGDFLGPWTTATYHALALARQSAVSVDETAAVEFLLDHQTDAGGFAPRSGFAGGSIVSTLEATHKSIVALTEQDAVSQSVREQVLTFLNDTQHSTGGWPSVRRQDAPTVEGTYHAVITLSVLGELTPATTRAVTRFLRTVQRPAGGFRNTLESVDCSSLICRFDPAATTRSTAQALVTLSWLDRLSRFSEDVHADWLADRQLQNPTDERLYGGFETAPDRSPAVTNYLPNTAFAAIALDAVGALGRIDRSATEQFLTACQHPGTKGFGPWPSSLSSLVDTEAAIRALDLLDERGRVPRDALVATLANGQRDDGALTHPDRSAESTVEQTALAVLALDRLDRLDAVDHAAAATFIIDHQHERGGFTNTAGTDTTTGSPSPQTTWLAVRALAAAEKLSRIDLAGVGTYLADQQADRGHVSESSPDTMSAVCETRYALETLAHIDRFDDIDRKQAIAYLRSRQQEDEYTNRAEARHVVAGLAVAGAVDSIDHQSTRRLLGARQTTAGGFADREFYTGETAMQRHAGTIEALTLLDGFTEPS</sequence>
<reference evidence="12" key="1">
    <citation type="submission" date="2022-04" db="EMBL/GenBank/DDBJ databases">
        <title>Halocatena sp. nov., isolated from a salt lake.</title>
        <authorList>
            <person name="Cui H.-L."/>
        </authorList>
    </citation>
    <scope>NUCLEOTIDE SEQUENCE</scope>
    <source>
        <strain evidence="12">AD-1</strain>
    </source>
</reference>
<evidence type="ECO:0000256" key="2">
    <source>
        <dbReference type="ARBA" id="ARBA00010497"/>
    </source>
</evidence>
<dbReference type="GO" id="GO:0046872">
    <property type="term" value="F:metal ion binding"/>
    <property type="evidence" value="ECO:0007669"/>
    <property type="project" value="UniProtKB-KW"/>
</dbReference>
<evidence type="ECO:0000256" key="1">
    <source>
        <dbReference type="ARBA" id="ARBA00001947"/>
    </source>
</evidence>
<evidence type="ECO:0000256" key="10">
    <source>
        <dbReference type="SAM" id="MobiDB-lite"/>
    </source>
</evidence>
<dbReference type="CDD" id="cd00688">
    <property type="entry name" value="ISOPREN_C2_like"/>
    <property type="match status" value="2"/>
</dbReference>
<evidence type="ECO:0000256" key="3">
    <source>
        <dbReference type="ARBA" id="ARBA00022602"/>
    </source>
</evidence>
<gene>
    <name evidence="12" type="ORF">MW046_00725</name>
</gene>
<dbReference type="EMBL" id="CP096019">
    <property type="protein sequence ID" value="UPM42992.1"/>
    <property type="molecule type" value="Genomic_DNA"/>
</dbReference>
<proteinExistence type="inferred from homology"/>
<dbReference type="Pfam" id="PF00432">
    <property type="entry name" value="Prenyltrans"/>
    <property type="match status" value="3"/>
</dbReference>
<feature type="domain" description="Prenyltransferase alpha-alpha toroid" evidence="11">
    <location>
        <begin position="124"/>
        <end position="315"/>
    </location>
</feature>
<dbReference type="GeneID" id="71926526"/>
<dbReference type="GO" id="GO:0008318">
    <property type="term" value="F:protein prenyltransferase activity"/>
    <property type="evidence" value="ECO:0007669"/>
    <property type="project" value="InterPro"/>
</dbReference>
<keyword evidence="13" id="KW-1185">Reference proteome</keyword>
<evidence type="ECO:0000256" key="7">
    <source>
        <dbReference type="ARBA" id="ARBA00022833"/>
    </source>
</evidence>
<protein>
    <recommendedName>
        <fullName evidence="8">Geranylgeranyl transferase type II subunit beta</fullName>
    </recommendedName>
    <alternativeName>
        <fullName evidence="9">Type II protein geranyl-geranyltransferase subunit beta</fullName>
    </alternativeName>
</protein>
<dbReference type="RefSeq" id="WP_247993662.1">
    <property type="nucleotide sequence ID" value="NZ_CP096019.1"/>
</dbReference>
<evidence type="ECO:0000256" key="9">
    <source>
        <dbReference type="ARBA" id="ARBA00032766"/>
    </source>
</evidence>
<feature type="domain" description="Prenyltransferase alpha-alpha toroid" evidence="11">
    <location>
        <begin position="345"/>
        <end position="525"/>
    </location>
</feature>
<comment type="cofactor">
    <cofactor evidence="1">
        <name>Zn(2+)</name>
        <dbReference type="ChEBI" id="CHEBI:29105"/>
    </cofactor>
</comment>
<keyword evidence="5" id="KW-0479">Metal-binding</keyword>
<dbReference type="InterPro" id="IPR001330">
    <property type="entry name" value="Prenyltrans"/>
</dbReference>
<comment type="similarity">
    <text evidence="2">Belongs to the protein prenyltransferase subunit beta family.</text>
</comment>
<evidence type="ECO:0000313" key="12">
    <source>
        <dbReference type="EMBL" id="UPM42992.1"/>
    </source>
</evidence>
<dbReference type="InterPro" id="IPR045089">
    <property type="entry name" value="PGGT1B-like"/>
</dbReference>
<dbReference type="Gene3D" id="1.50.10.20">
    <property type="match status" value="2"/>
</dbReference>
<feature type="domain" description="Prenyltransferase alpha-alpha toroid" evidence="11">
    <location>
        <begin position="533"/>
        <end position="622"/>
    </location>
</feature>
<dbReference type="InterPro" id="IPR008930">
    <property type="entry name" value="Terpenoid_cyclase/PrenylTrfase"/>
</dbReference>
<evidence type="ECO:0000259" key="11">
    <source>
        <dbReference type="Pfam" id="PF00432"/>
    </source>
</evidence>
<dbReference type="Proteomes" id="UP000831768">
    <property type="component" value="Chromosome"/>
</dbReference>
<dbReference type="PANTHER" id="PTHR11774">
    <property type="entry name" value="GERANYLGERANYL TRANSFERASE TYPE BETA SUBUNIT"/>
    <property type="match status" value="1"/>
</dbReference>
<evidence type="ECO:0000256" key="8">
    <source>
        <dbReference type="ARBA" id="ARBA00030816"/>
    </source>
</evidence>
<evidence type="ECO:0000256" key="5">
    <source>
        <dbReference type="ARBA" id="ARBA00022723"/>
    </source>
</evidence>
<dbReference type="AlphaFoldDB" id="A0A8U0A1P6"/>
<name>A0A8U0A1P6_9EURY</name>
<dbReference type="PANTHER" id="PTHR11774:SF11">
    <property type="entry name" value="GERANYLGERANYL TRANSFERASE TYPE-2 SUBUNIT BETA"/>
    <property type="match status" value="1"/>
</dbReference>
<keyword evidence="7" id="KW-0862">Zinc</keyword>
<dbReference type="KEGG" id="haad:MW046_00725"/>
<dbReference type="SUPFAM" id="SSF48239">
    <property type="entry name" value="Terpenoid cyclases/Protein prenyltransferases"/>
    <property type="match status" value="3"/>
</dbReference>
<keyword evidence="3" id="KW-0637">Prenyltransferase</keyword>
<evidence type="ECO:0000313" key="13">
    <source>
        <dbReference type="Proteomes" id="UP000831768"/>
    </source>
</evidence>
<accession>A0A8U0A1P6</accession>